<dbReference type="InterPro" id="IPR037294">
    <property type="entry name" value="ABC_BtuC-like"/>
</dbReference>
<evidence type="ECO:0000256" key="4">
    <source>
        <dbReference type="ARBA" id="ARBA00022475"/>
    </source>
</evidence>
<evidence type="ECO:0000256" key="8">
    <source>
        <dbReference type="SAM" id="Phobius"/>
    </source>
</evidence>
<dbReference type="EMBL" id="JBHTAI010000013">
    <property type="protein sequence ID" value="MFC7151005.1"/>
    <property type="molecule type" value="Genomic_DNA"/>
</dbReference>
<accession>A0ABW2FGD9</accession>
<feature type="transmembrane region" description="Helical" evidence="8">
    <location>
        <begin position="307"/>
        <end position="328"/>
    </location>
</feature>
<keyword evidence="5 8" id="KW-0812">Transmembrane</keyword>
<keyword evidence="10" id="KW-1185">Reference proteome</keyword>
<dbReference type="Pfam" id="PF01032">
    <property type="entry name" value="FecCD"/>
    <property type="match status" value="1"/>
</dbReference>
<name>A0ABW2FGD9_9BACL</name>
<evidence type="ECO:0000313" key="9">
    <source>
        <dbReference type="EMBL" id="MFC7151005.1"/>
    </source>
</evidence>
<evidence type="ECO:0000256" key="7">
    <source>
        <dbReference type="ARBA" id="ARBA00023136"/>
    </source>
</evidence>
<comment type="caution">
    <text evidence="9">The sequence shown here is derived from an EMBL/GenBank/DDBJ whole genome shotgun (WGS) entry which is preliminary data.</text>
</comment>
<keyword evidence="6 8" id="KW-1133">Transmembrane helix</keyword>
<evidence type="ECO:0000256" key="5">
    <source>
        <dbReference type="ARBA" id="ARBA00022692"/>
    </source>
</evidence>
<dbReference type="SUPFAM" id="SSF81345">
    <property type="entry name" value="ABC transporter involved in vitamin B12 uptake, BtuC"/>
    <property type="match status" value="1"/>
</dbReference>
<reference evidence="10" key="1">
    <citation type="journal article" date="2019" name="Int. J. Syst. Evol. Microbiol.">
        <title>The Global Catalogue of Microorganisms (GCM) 10K type strain sequencing project: providing services to taxonomists for standard genome sequencing and annotation.</title>
        <authorList>
            <consortium name="The Broad Institute Genomics Platform"/>
            <consortium name="The Broad Institute Genome Sequencing Center for Infectious Disease"/>
            <person name="Wu L."/>
            <person name="Ma J."/>
        </authorList>
    </citation>
    <scope>NUCLEOTIDE SEQUENCE [LARGE SCALE GENOMIC DNA]</scope>
    <source>
        <strain evidence="10">KCTC 12907</strain>
    </source>
</reference>
<keyword evidence="7 8" id="KW-0472">Membrane</keyword>
<protein>
    <submittedName>
        <fullName evidence="9">FecCD family ABC transporter permease</fullName>
    </submittedName>
</protein>
<proteinExistence type="inferred from homology"/>
<gene>
    <name evidence="9" type="ORF">ACFQMJ_20915</name>
</gene>
<feature type="transmembrane region" description="Helical" evidence="8">
    <location>
        <begin position="237"/>
        <end position="265"/>
    </location>
</feature>
<feature type="transmembrane region" description="Helical" evidence="8">
    <location>
        <begin position="277"/>
        <end position="295"/>
    </location>
</feature>
<feature type="transmembrane region" description="Helical" evidence="8">
    <location>
        <begin position="94"/>
        <end position="113"/>
    </location>
</feature>
<dbReference type="InterPro" id="IPR000522">
    <property type="entry name" value="ABC_transptr_permease_BtuC"/>
</dbReference>
<feature type="transmembrane region" description="Helical" evidence="8">
    <location>
        <begin position="119"/>
        <end position="138"/>
    </location>
</feature>
<keyword evidence="4" id="KW-1003">Cell membrane</keyword>
<dbReference type="Proteomes" id="UP001596378">
    <property type="component" value="Unassembled WGS sequence"/>
</dbReference>
<dbReference type="PANTHER" id="PTHR30472">
    <property type="entry name" value="FERRIC ENTEROBACTIN TRANSPORT SYSTEM PERMEASE PROTEIN"/>
    <property type="match status" value="1"/>
</dbReference>
<feature type="transmembrane region" description="Helical" evidence="8">
    <location>
        <begin position="62"/>
        <end position="82"/>
    </location>
</feature>
<dbReference type="CDD" id="cd06550">
    <property type="entry name" value="TM_ABC_iron-siderophores_like"/>
    <property type="match status" value="1"/>
</dbReference>
<evidence type="ECO:0000256" key="6">
    <source>
        <dbReference type="ARBA" id="ARBA00022989"/>
    </source>
</evidence>
<dbReference type="PANTHER" id="PTHR30472:SF24">
    <property type="entry name" value="FERRIC ENTEROBACTIN TRANSPORT SYSTEM PERMEASE PROTEIN FEPG"/>
    <property type="match status" value="1"/>
</dbReference>
<dbReference type="RefSeq" id="WP_378053757.1">
    <property type="nucleotide sequence ID" value="NZ_JBHMDN010000078.1"/>
</dbReference>
<evidence type="ECO:0000256" key="3">
    <source>
        <dbReference type="ARBA" id="ARBA00022448"/>
    </source>
</evidence>
<dbReference type="Gene3D" id="1.10.3470.10">
    <property type="entry name" value="ABC transporter involved in vitamin B12 uptake, BtuC"/>
    <property type="match status" value="1"/>
</dbReference>
<evidence type="ECO:0000256" key="1">
    <source>
        <dbReference type="ARBA" id="ARBA00004651"/>
    </source>
</evidence>
<comment type="similarity">
    <text evidence="2">Belongs to the binding-protein-dependent transport system permease family. FecCD subfamily.</text>
</comment>
<evidence type="ECO:0000256" key="2">
    <source>
        <dbReference type="ARBA" id="ARBA00007935"/>
    </source>
</evidence>
<feature type="transmembrane region" description="Helical" evidence="8">
    <location>
        <begin position="150"/>
        <end position="169"/>
    </location>
</feature>
<evidence type="ECO:0000313" key="10">
    <source>
        <dbReference type="Proteomes" id="UP001596378"/>
    </source>
</evidence>
<organism evidence="9 10">
    <name type="scientific">Cohnella cellulosilytica</name>
    <dbReference type="NCBI Taxonomy" id="986710"/>
    <lineage>
        <taxon>Bacteria</taxon>
        <taxon>Bacillati</taxon>
        <taxon>Bacillota</taxon>
        <taxon>Bacilli</taxon>
        <taxon>Bacillales</taxon>
        <taxon>Paenibacillaceae</taxon>
        <taxon>Cohnella</taxon>
    </lineage>
</organism>
<keyword evidence="3" id="KW-0813">Transport</keyword>
<comment type="subcellular location">
    <subcellularLocation>
        <location evidence="1">Cell membrane</location>
        <topology evidence="1">Multi-pass membrane protein</topology>
    </subcellularLocation>
</comment>
<sequence length="333" mass="34324">METIRNRGAFALVLLGAAALNLLVLLLQIVLGDFPIPAAEALHALFGSGSERYDLVVNRFRFPRALVAFLAGAGLALSGAILQGITRNPLASPGVLGLNSGAALAAVGCMVLFPGIPVSLLPFAAFAGALLAALLSYALAWRRGLSPVRLVLVGVGIAASAGAVVSFLLTFTDLAQAKAAVIWMSGSVYGRSWEHFRPLLPWLAVGFPVALLLSRSLDVLQLGDSLATGLGTRLERVRALLLLVAVATAGAAVAMAGTIGFVGLMAPHLARFIVGSASLRLLPVAVLTGGLLVNAADLLGRTIAAPLEIPCGILIALIGAPYMVYLLFKKRNA</sequence>